<accession>A0A9R0A205</accession>
<gene>
    <name evidence="2" type="primary">LOC122137508</name>
</gene>
<reference evidence="2" key="1">
    <citation type="submission" date="2025-08" db="UniProtKB">
        <authorList>
            <consortium name="RefSeq"/>
        </authorList>
    </citation>
    <scope>IDENTIFICATION</scope>
    <source>
        <tissue evidence="2">Muscle</tissue>
    </source>
</reference>
<dbReference type="AlphaFoldDB" id="A0A9R0A205"/>
<proteinExistence type="predicted"/>
<sequence length="397" mass="44722">MSLETYSVMILDMAKQGLSSTEISAQISQVNGGARGCSARNVRRFCSENGLSLMGLPDAHLELEVAKAITETGPTYGRKMMKVYLAMKGVHAAETRIGSALRTMHQPYHEARRQGARNLNPIPYQADYMGQKVHMDQNEKLAMFGVTHVLAIDGFSKKIVAHSTMPIKNNLAIYEDVFRPAVLAYGMWDQVRVDHGKEFYLTLFMQELLSSHRHNQERRPYLQTSSTKNHIVERIWPEVNNRVNYPLKTALMGLVDQEEIDMNDSLVRYCVSNLTGRLCEIGLTRLVESWNAHRIPGKGTPNDLAGRGCPKKIQQELLPHSAEAADLYSQQLGSSLTRHSTFGVDPFSTEQDKITVENQFAEHYSDISELYSRAVNNDFAPYKQALLCLITTTQRNV</sequence>
<dbReference type="PANTHER" id="PTHR46791">
    <property type="entry name" value="EXPRESSED PROTEIN"/>
    <property type="match status" value="1"/>
</dbReference>
<dbReference type="RefSeq" id="XP_042581016.1">
    <property type="nucleotide sequence ID" value="XM_042725082.1"/>
</dbReference>
<dbReference type="Proteomes" id="UP001155660">
    <property type="component" value="Chromosome B5"/>
</dbReference>
<dbReference type="KEGG" id="ccar:122137508"/>
<evidence type="ECO:0000259" key="1">
    <source>
        <dbReference type="Pfam" id="PF24764"/>
    </source>
</evidence>
<name>A0A9R0A205_CYPCA</name>
<dbReference type="InterPro" id="IPR058913">
    <property type="entry name" value="Integrase_dom_put"/>
</dbReference>
<protein>
    <submittedName>
        <fullName evidence="2">Uncharacterized protein LOC122137508</fullName>
    </submittedName>
</protein>
<dbReference type="Pfam" id="PF24764">
    <property type="entry name" value="rva_4"/>
    <property type="match status" value="1"/>
</dbReference>
<dbReference type="OrthoDB" id="5952813at2759"/>
<evidence type="ECO:0000313" key="2">
    <source>
        <dbReference type="RefSeq" id="XP_042581016.1"/>
    </source>
</evidence>
<feature type="domain" description="Integrase core" evidence="1">
    <location>
        <begin position="132"/>
        <end position="313"/>
    </location>
</feature>
<organism evidence="2">
    <name type="scientific">Cyprinus carpio</name>
    <name type="common">Common carp</name>
    <dbReference type="NCBI Taxonomy" id="7962"/>
    <lineage>
        <taxon>Eukaryota</taxon>
        <taxon>Metazoa</taxon>
        <taxon>Chordata</taxon>
        <taxon>Craniata</taxon>
        <taxon>Vertebrata</taxon>
        <taxon>Euteleostomi</taxon>
        <taxon>Actinopterygii</taxon>
        <taxon>Neopterygii</taxon>
        <taxon>Teleostei</taxon>
        <taxon>Ostariophysi</taxon>
        <taxon>Cypriniformes</taxon>
        <taxon>Cyprinidae</taxon>
        <taxon>Cyprininae</taxon>
        <taxon>Cyprinus</taxon>
    </lineage>
</organism>
<dbReference type="PANTHER" id="PTHR46791:SF5">
    <property type="entry name" value="CLR5 DOMAIN-CONTAINING PROTEIN-RELATED"/>
    <property type="match status" value="1"/>
</dbReference>
<dbReference type="GeneID" id="122137508"/>